<feature type="transmembrane region" description="Helical" evidence="9">
    <location>
        <begin position="1321"/>
        <end position="1340"/>
    </location>
</feature>
<dbReference type="Pfam" id="PF25969">
    <property type="entry name" value="NUDT9_N"/>
    <property type="match status" value="1"/>
</dbReference>
<reference evidence="15" key="3">
    <citation type="submission" date="2020-10" db="UniProtKB">
        <authorList>
            <consortium name="WormBaseParasite"/>
        </authorList>
    </citation>
    <scope>IDENTIFICATION</scope>
</reference>
<feature type="compositionally biased region" description="Acidic residues" evidence="8">
    <location>
        <begin position="937"/>
        <end position="950"/>
    </location>
</feature>
<feature type="transmembrane region" description="Helical" evidence="9">
    <location>
        <begin position="1279"/>
        <end position="1301"/>
    </location>
</feature>
<feature type="region of interest" description="Disordered" evidence="8">
    <location>
        <begin position="668"/>
        <end position="696"/>
    </location>
</feature>
<feature type="domain" description="Ion transport" evidence="10">
    <location>
        <begin position="1256"/>
        <end position="1524"/>
    </location>
</feature>
<feature type="compositionally biased region" description="Low complexity" evidence="8">
    <location>
        <begin position="187"/>
        <end position="206"/>
    </location>
</feature>
<evidence type="ECO:0000259" key="10">
    <source>
        <dbReference type="Pfam" id="PF00520"/>
    </source>
</evidence>
<feature type="transmembrane region" description="Helical" evidence="9">
    <location>
        <begin position="1489"/>
        <end position="1514"/>
    </location>
</feature>
<feature type="compositionally biased region" description="Acidic residues" evidence="8">
    <location>
        <begin position="1193"/>
        <end position="1211"/>
    </location>
</feature>
<keyword evidence="6 9" id="KW-0472">Membrane</keyword>
<feature type="compositionally biased region" description="Polar residues" evidence="8">
    <location>
        <begin position="1"/>
        <end position="24"/>
    </location>
</feature>
<evidence type="ECO:0000259" key="11">
    <source>
        <dbReference type="Pfam" id="PF18139"/>
    </source>
</evidence>
<feature type="region of interest" description="Disordered" evidence="8">
    <location>
        <begin position="772"/>
        <end position="794"/>
    </location>
</feature>
<organism evidence="13">
    <name type="scientific">Echinococcus granulosus</name>
    <name type="common">Hydatid tapeworm</name>
    <dbReference type="NCBI Taxonomy" id="6210"/>
    <lineage>
        <taxon>Eukaryota</taxon>
        <taxon>Metazoa</taxon>
        <taxon>Spiralia</taxon>
        <taxon>Lophotrochozoa</taxon>
        <taxon>Platyhelminthes</taxon>
        <taxon>Cestoda</taxon>
        <taxon>Eucestoda</taxon>
        <taxon>Cyclophyllidea</taxon>
        <taxon>Taeniidae</taxon>
        <taxon>Echinococcus</taxon>
        <taxon>Echinococcus granulosus group</taxon>
    </lineage>
</organism>
<evidence type="ECO:0000313" key="15">
    <source>
        <dbReference type="WBParaSite" id="EgrG_000986600"/>
    </source>
</evidence>
<gene>
    <name evidence="13" type="ORF">EgrG_000986600</name>
</gene>
<feature type="region of interest" description="Disordered" evidence="8">
    <location>
        <begin position="1"/>
        <end position="29"/>
    </location>
</feature>
<evidence type="ECO:0000256" key="6">
    <source>
        <dbReference type="ARBA" id="ARBA00023136"/>
    </source>
</evidence>
<evidence type="ECO:0000256" key="7">
    <source>
        <dbReference type="ARBA" id="ARBA00023303"/>
    </source>
</evidence>
<evidence type="ECO:0000256" key="4">
    <source>
        <dbReference type="ARBA" id="ARBA00022989"/>
    </source>
</evidence>
<dbReference type="InterPro" id="IPR005821">
    <property type="entry name" value="Ion_trans_dom"/>
</dbReference>
<feature type="compositionally biased region" description="Polar residues" evidence="8">
    <location>
        <begin position="785"/>
        <end position="794"/>
    </location>
</feature>
<dbReference type="WBParaSite" id="EgrG_000986600">
    <property type="protein sequence ID" value="EgrG_000986600"/>
    <property type="gene ID" value="EgrG_000986600"/>
</dbReference>
<dbReference type="GO" id="GO:0005886">
    <property type="term" value="C:plasma membrane"/>
    <property type="evidence" value="ECO:0007669"/>
    <property type="project" value="TreeGrafter"/>
</dbReference>
<evidence type="ECO:0000256" key="9">
    <source>
        <dbReference type="SAM" id="Phobius"/>
    </source>
</evidence>
<keyword evidence="5" id="KW-0406">Ion transport</keyword>
<evidence type="ECO:0000256" key="5">
    <source>
        <dbReference type="ARBA" id="ARBA00023065"/>
    </source>
</evidence>
<dbReference type="Proteomes" id="UP000492820">
    <property type="component" value="Unassembled WGS sequence"/>
</dbReference>
<evidence type="ECO:0000256" key="3">
    <source>
        <dbReference type="ARBA" id="ARBA00022692"/>
    </source>
</evidence>
<dbReference type="CDD" id="cd03670">
    <property type="entry name" value="NUDIX_ADPRase_Nudt9"/>
    <property type="match status" value="1"/>
</dbReference>
<dbReference type="InterPro" id="IPR057366">
    <property type="entry name" value="TRPM-like"/>
</dbReference>
<name>A0A068WHQ0_ECHGR</name>
<feature type="region of interest" description="Disordered" evidence="8">
    <location>
        <begin position="175"/>
        <end position="209"/>
    </location>
</feature>
<evidence type="ECO:0000259" key="12">
    <source>
        <dbReference type="Pfam" id="PF25508"/>
    </source>
</evidence>
<evidence type="ECO:0000313" key="14">
    <source>
        <dbReference type="Proteomes" id="UP000492820"/>
    </source>
</evidence>
<feature type="compositionally biased region" description="Polar residues" evidence="8">
    <location>
        <begin position="267"/>
        <end position="282"/>
    </location>
</feature>
<dbReference type="Gene3D" id="3.90.79.10">
    <property type="entry name" value="Nucleoside Triphosphate Pyrophosphohydrolase"/>
    <property type="match status" value="1"/>
</dbReference>
<dbReference type="PANTHER" id="PTHR13800:SF12">
    <property type="entry name" value="TRANSIENT RECEPTOR POTENTIAL CATION CHANNEL SUBFAMILY M MEMBER-LIKE 2"/>
    <property type="match status" value="1"/>
</dbReference>
<dbReference type="Pfam" id="PF00520">
    <property type="entry name" value="Ion_trans"/>
    <property type="match status" value="1"/>
</dbReference>
<keyword evidence="13" id="KW-0675">Receptor</keyword>
<feature type="compositionally biased region" description="Basic and acidic residues" evidence="8">
    <location>
        <begin position="906"/>
        <end position="921"/>
    </location>
</feature>
<dbReference type="InterPro" id="IPR050927">
    <property type="entry name" value="TRPM"/>
</dbReference>
<accession>A0A068WHQ0</accession>
<dbReference type="Pfam" id="PF25508">
    <property type="entry name" value="TRPM2"/>
    <property type="match status" value="2"/>
</dbReference>
<keyword evidence="7" id="KW-0407">Ion channel</keyword>
<dbReference type="OrthoDB" id="9994106at2759"/>
<feature type="compositionally biased region" description="Basic and acidic residues" evidence="8">
    <location>
        <begin position="302"/>
        <end position="311"/>
    </location>
</feature>
<dbReference type="EMBL" id="LK028577">
    <property type="protein sequence ID" value="CDS17135.1"/>
    <property type="molecule type" value="Genomic_DNA"/>
</dbReference>
<feature type="transmembrane region" description="Helical" evidence="9">
    <location>
        <begin position="1402"/>
        <end position="1419"/>
    </location>
</feature>
<feature type="compositionally biased region" description="Gly residues" evidence="8">
    <location>
        <begin position="322"/>
        <end position="339"/>
    </location>
</feature>
<dbReference type="InterPro" id="IPR041491">
    <property type="entry name" value="TRPM_SLOG"/>
</dbReference>
<dbReference type="GO" id="GO:0099604">
    <property type="term" value="F:ligand-gated calcium channel activity"/>
    <property type="evidence" value="ECO:0007669"/>
    <property type="project" value="TreeGrafter"/>
</dbReference>
<sequence>MSTIQHRQSRVGSTVNESSASTAHSPHALLPSASIRRPSQVHRFHGEIEFTGLNQTARFAKLSSSMSDSAIRDLLQRRWSLKPPTLIITVFGTDFEKKRKLKMIFKKGLWKAADSGCWIVTGGFQLGIMKLAGEAVRDYTDAYGGNRMLAFGISSWGCVKKNDILEAALEEGTAVYQSEEDKDSDAEQSSTTETATANATAASSTQKRTDVEELALDPNHNYFIFAETAKTDHTKGREAGMRARFERCISLWSTSTPEADPPPSAARLSQSGGVGKTTTISTAEPEEDYATTLKRKSTLRHQASEKTEGRSLSRSSSKFKSGGSGAGGDGSAGGGGGNNASGEDIRIPMCGLVIGGDRFTLRQVYCSIMQNQCPMVVAKGTSGAADVIAFGLEAATKMETEEILEDKEAISLETRLGSVMEQFLREMHPDYYNFAEEVSMLAEIITDYVSLVLVFDMEEDSDLDGYMISSLLASAGTSTPPDQLNLEQLEITLTLNRADIAREKIFLENKRWKKGQLNDYMYQALMGDRHDFVKIFLEQGFSLEEFLTVYMLERLYTDQLKNMSSKVAIFNKMWEYHRSHRASKVTLRDVGKVIKSLVGDFYHPLYLSKEFQQKLAPEKSDLAVGIIQHLVRYHAWFALKIVRTCFHPLFSSTFSSLQLIAVLPNKFSKGPPRTHHNNRNPGGGGGGGVGATSTQDVDPPHKFKAISICPNVLGLHEPVSFIDFFDEHPKVKYKAASLLKQEKGEAENNPNASASHLLFSFTKDNEVQSSPCFDTADSATPRGMQRSSTRTTTLSMEQKYTTGESIQMVSSGEAQSWAARQPDSIPSDGEYEVEEEVKVKRSRFAVTHIGLDKIQYGRYQKRRISFEKMKEIQVASGRGQYYGNPAFLARQHLAFQSSVTAPLAVDEKYSRPSPRMLRENSVESTYESQHTQQQSMSEDEEDEEEEDEEAVGFGGNLKRRFIEALRRRTSKDHEGGAHLEGLAPGNLQTLRAVAALAAVAGGMGGGSTDPEKTAANEEARIKLIQFDRPARELLIWSVLVGKLRMSELFWTMEKEPIAAALLASILLSALSNKTDDFTDKEDYKNYSKSFQEKAEGVLNECYREDEHRAQLIINHELAYYGHSSVIKLAAEGQSIKFMAHPCCQDFLTNTWKGNLSSKNSMFRMMFGLMFGLTMPLFIPKVLLYEPEDKQSEAGEESNDSTEQKDEELSEDVESRVMVKRSLTTSLQVGAMEFWVKIKDFYMSPIVRFVYHTISYVLFLVLFSYLLLVDFKVRITGVEYIVLAWVITLFIEEIKQIAWSVLSGISFSTYISDGWNKLDCTGLILYIVGFILRLIVLARLGDSQLNHDTEAFHILTDPIMDPSRICMAFSLFVFYIRLMYSFSFHIALGPKLIMIGKMVTNDLIPFMIILTVIMVGYAVAAQSIAYPNGFYTSEQLSINGTVQGMKFIDTIFSMYTTAYFQMFGDFSLDTLQGEDRNCQNGMCPTKTSRWLVPIMLGFYVLLTNILMFNLLIAMFSKTYEEIESASTYYWNYQRYQMIADYVRRSPLVPPLIIFWHFYEAYKALGNRCASIRSTEQIENNPFCVTFKDEKQKREMVKWEHMKAMDYLREPSTKSGGKRGGVESRAVVFRGVGAGSGMGPGPVMDLKSEMTAVTEGIGMELEKRFKDLDAHFQRFNEVDARLTEVTQTLTSLGEVVRQVTATQEAIMKKIADLPTCQCIELVDEPESADGKDKSGESPKRRTKLEVAVQSALEAAKDVLRPPTPPPPPPMAPPPPRDQEIPITTGAPGSEAESSGTEDSGGDPSADPVQIPPAVDSNAGRTLQRNIAGHRLWRFAPFNFEKYPGMRMNVPPDKTAWTTRYPDYFAYDSSEETVLYPDETAHDGENFQHGVSFGSSAILRSIPFNTYDSKNHIRRQSLLGRYRLDPNTGAPLNPMGRTGLLGKGLLPHWGPNHSIVIVVTQWSRNPKSGTPVLRGNKGVLQVIALERNKRFCLPWFFTDHESRCDYDECVPTVVRAYFAQRARAVCSEKRADRLLRRLDKADVTQIFKGYLDDQLNADGGWLETVVLNFHEGEGRGAQFTDDILKVFAESVADERVRWIEVAHNSNLRTSHNYILKSVAEIKGAFY</sequence>
<reference evidence="13 14" key="1">
    <citation type="journal article" date="2013" name="Nature">
        <title>The genomes of four tapeworm species reveal adaptations to parasitism.</title>
        <authorList>
            <person name="Tsai I.J."/>
            <person name="Zarowiecki M."/>
            <person name="Holroyd N."/>
            <person name="Garciarrubio A."/>
            <person name="Sanchez-Flores A."/>
            <person name="Brooks K.L."/>
            <person name="Tracey A."/>
            <person name="Bobes R.J."/>
            <person name="Fragoso G."/>
            <person name="Sciutto E."/>
            <person name="Aslett M."/>
            <person name="Beasley H."/>
            <person name="Bennett H.M."/>
            <person name="Cai J."/>
            <person name="Camicia F."/>
            <person name="Clark R."/>
            <person name="Cucher M."/>
            <person name="De Silva N."/>
            <person name="Day T.A."/>
            <person name="Deplazes P."/>
            <person name="Estrada K."/>
            <person name="Fernandez C."/>
            <person name="Holland P.W."/>
            <person name="Hou J."/>
            <person name="Hu S."/>
            <person name="Huckvale T."/>
            <person name="Hung S.S."/>
            <person name="Kamenetzky L."/>
            <person name="Keane J.A."/>
            <person name="Kiss F."/>
            <person name="Koziol U."/>
            <person name="Lambert O."/>
            <person name="Liu K."/>
            <person name="Luo X."/>
            <person name="Luo Y."/>
            <person name="Macchiaroli N."/>
            <person name="Nichol S."/>
            <person name="Paps J."/>
            <person name="Parkinson J."/>
            <person name="Pouchkina-Stantcheva N."/>
            <person name="Riddiford N."/>
            <person name="Rosenzvit M."/>
            <person name="Salinas G."/>
            <person name="Wasmuth J.D."/>
            <person name="Zamanian M."/>
            <person name="Zheng Y."/>
            <person name="Cai X."/>
            <person name="Soberon X."/>
            <person name="Olson P.D."/>
            <person name="Laclette J.P."/>
            <person name="Brehm K."/>
            <person name="Berriman M."/>
            <person name="Garciarrubio A."/>
            <person name="Bobes R.J."/>
            <person name="Fragoso G."/>
            <person name="Sanchez-Flores A."/>
            <person name="Estrada K."/>
            <person name="Cevallos M.A."/>
            <person name="Morett E."/>
            <person name="Gonzalez V."/>
            <person name="Portillo T."/>
            <person name="Ochoa-Leyva A."/>
            <person name="Jose M.V."/>
            <person name="Sciutto E."/>
            <person name="Landa A."/>
            <person name="Jimenez L."/>
            <person name="Valdes V."/>
            <person name="Carrero J.C."/>
            <person name="Larralde C."/>
            <person name="Morales-Montor J."/>
            <person name="Limon-Lason J."/>
            <person name="Soberon X."/>
            <person name="Laclette J.P."/>
        </authorList>
    </citation>
    <scope>NUCLEOTIDE SEQUENCE [LARGE SCALE GENOMIC DNA]</scope>
</reference>
<feature type="compositionally biased region" description="Polar residues" evidence="8">
    <location>
        <begin position="922"/>
        <end position="936"/>
    </location>
</feature>
<dbReference type="PANTHER" id="PTHR13800">
    <property type="entry name" value="TRANSIENT RECEPTOR POTENTIAL CATION CHANNEL, SUBFAMILY M, MEMBER 6"/>
    <property type="match status" value="1"/>
</dbReference>
<reference evidence="13" key="2">
    <citation type="submission" date="2014-06" db="EMBL/GenBank/DDBJ databases">
        <authorList>
            <person name="Aslett M."/>
        </authorList>
    </citation>
    <scope>NUCLEOTIDE SEQUENCE</scope>
</reference>
<feature type="compositionally biased region" description="Pro residues" evidence="8">
    <location>
        <begin position="1759"/>
        <end position="1773"/>
    </location>
</feature>
<evidence type="ECO:0000256" key="8">
    <source>
        <dbReference type="SAM" id="MobiDB-lite"/>
    </source>
</evidence>
<proteinExistence type="predicted"/>
<feature type="compositionally biased region" description="Low complexity" evidence="8">
    <location>
        <begin position="312"/>
        <end position="321"/>
    </location>
</feature>
<feature type="transmembrane region" description="Helical" evidence="9">
    <location>
        <begin position="1361"/>
        <end position="1382"/>
    </location>
</feature>
<feature type="domain" description="TRPM-like" evidence="12">
    <location>
        <begin position="504"/>
        <end position="619"/>
    </location>
</feature>
<feature type="domain" description="TRPM SLOG" evidence="11">
    <location>
        <begin position="343"/>
        <end position="398"/>
    </location>
</feature>
<keyword evidence="3 9" id="KW-0812">Transmembrane</keyword>
<feature type="region of interest" description="Disordered" evidence="8">
    <location>
        <begin position="253"/>
        <end position="340"/>
    </location>
</feature>
<feature type="region of interest" description="Disordered" evidence="8">
    <location>
        <begin position="1752"/>
        <end position="1816"/>
    </location>
</feature>
<feature type="region of interest" description="Disordered" evidence="8">
    <location>
        <begin position="1189"/>
        <end position="1212"/>
    </location>
</feature>
<feature type="transmembrane region" description="Helical" evidence="9">
    <location>
        <begin position="1248"/>
        <end position="1267"/>
    </location>
</feature>
<dbReference type="Pfam" id="PF18139">
    <property type="entry name" value="LSDAT_euk"/>
    <property type="match status" value="2"/>
</dbReference>
<keyword evidence="4 9" id="KW-1133">Transmembrane helix</keyword>
<evidence type="ECO:0000313" key="13">
    <source>
        <dbReference type="EMBL" id="CDS17135.1"/>
    </source>
</evidence>
<feature type="compositionally biased region" description="Gly residues" evidence="8">
    <location>
        <begin position="681"/>
        <end position="690"/>
    </location>
</feature>
<comment type="subcellular location">
    <subcellularLocation>
        <location evidence="1">Membrane</location>
        <topology evidence="1">Multi-pass membrane protein</topology>
    </subcellularLocation>
</comment>
<feature type="domain" description="TRPM SLOG" evidence="11">
    <location>
        <begin position="57"/>
        <end position="181"/>
    </location>
</feature>
<evidence type="ECO:0000256" key="2">
    <source>
        <dbReference type="ARBA" id="ARBA00022448"/>
    </source>
</evidence>
<keyword evidence="2" id="KW-0813">Transport</keyword>
<feature type="domain" description="TRPM-like" evidence="12">
    <location>
        <begin position="1022"/>
        <end position="1140"/>
    </location>
</feature>
<protein>
    <submittedName>
        <fullName evidence="13 15">Transient receptor potential cation channel</fullName>
    </submittedName>
</protein>
<feature type="region of interest" description="Disordered" evidence="8">
    <location>
        <begin position="906"/>
        <end position="952"/>
    </location>
</feature>
<evidence type="ECO:0000256" key="1">
    <source>
        <dbReference type="ARBA" id="ARBA00004141"/>
    </source>
</evidence>